<name>A0A4R3KQU5_9SPHI</name>
<dbReference type="SUPFAM" id="SSF69754">
    <property type="entry name" value="Ribosome binding protein Y (YfiA homologue)"/>
    <property type="match status" value="1"/>
</dbReference>
<dbReference type="Pfam" id="PF02482">
    <property type="entry name" value="Ribosomal_S30AE"/>
    <property type="match status" value="1"/>
</dbReference>
<evidence type="ECO:0000313" key="2">
    <source>
        <dbReference type="Proteomes" id="UP000295807"/>
    </source>
</evidence>
<dbReference type="InterPro" id="IPR003489">
    <property type="entry name" value="RHF/RaiA"/>
</dbReference>
<dbReference type="Proteomes" id="UP000295807">
    <property type="component" value="Unassembled WGS sequence"/>
</dbReference>
<comment type="caution">
    <text evidence="1">The sequence shown here is derived from an EMBL/GenBank/DDBJ whole genome shotgun (WGS) entry which is preliminary data.</text>
</comment>
<keyword evidence="2" id="KW-1185">Reference proteome</keyword>
<dbReference type="RefSeq" id="WP_132129443.1">
    <property type="nucleotide sequence ID" value="NZ_CP042432.1"/>
</dbReference>
<dbReference type="OrthoDB" id="9808702at2"/>
<dbReference type="AlphaFoldDB" id="A0A4R3KQU5"/>
<dbReference type="EMBL" id="SMAD01000006">
    <property type="protein sequence ID" value="TCS86890.1"/>
    <property type="molecule type" value="Genomic_DNA"/>
</dbReference>
<reference evidence="1 2" key="1">
    <citation type="submission" date="2019-03" db="EMBL/GenBank/DDBJ databases">
        <title>Genomic Encyclopedia of Type Strains, Phase IV (KMG-IV): sequencing the most valuable type-strain genomes for metagenomic binning, comparative biology and taxonomic classification.</title>
        <authorList>
            <person name="Goeker M."/>
        </authorList>
    </citation>
    <scope>NUCLEOTIDE SEQUENCE [LARGE SCALE GENOMIC DNA]</scope>
    <source>
        <strain evidence="1 2">DSM 21100</strain>
    </source>
</reference>
<sequence length="117" mass="13619">MRMTVQSIHFNADKKLLNLIEKKVKKLDTFCDRVINGLVYLRLEKADDSANKITEIKLNLPGSTLFVKEQCRSFEEATDLAVETMCKQLKKHNRRIKNHVKEPAKEVISTLVQEQEY</sequence>
<organism evidence="1 2">
    <name type="scientific">Anseongella ginsenosidimutans</name>
    <dbReference type="NCBI Taxonomy" id="496056"/>
    <lineage>
        <taxon>Bacteria</taxon>
        <taxon>Pseudomonadati</taxon>
        <taxon>Bacteroidota</taxon>
        <taxon>Sphingobacteriia</taxon>
        <taxon>Sphingobacteriales</taxon>
        <taxon>Sphingobacteriaceae</taxon>
        <taxon>Anseongella</taxon>
    </lineage>
</organism>
<evidence type="ECO:0000313" key="1">
    <source>
        <dbReference type="EMBL" id="TCS86890.1"/>
    </source>
</evidence>
<proteinExistence type="predicted"/>
<gene>
    <name evidence="1" type="ORF">EDD80_106201</name>
</gene>
<protein>
    <submittedName>
        <fullName evidence="1">Putative sigma-54 modulation protein</fullName>
    </submittedName>
</protein>
<dbReference type="InterPro" id="IPR036567">
    <property type="entry name" value="RHF-like"/>
</dbReference>
<dbReference type="Gene3D" id="3.30.160.100">
    <property type="entry name" value="Ribosome hibernation promotion factor-like"/>
    <property type="match status" value="1"/>
</dbReference>
<accession>A0A4R3KQU5</accession>